<dbReference type="AlphaFoldDB" id="A0A418VIW5"/>
<feature type="domain" description="Mechanosensitive ion channel MscS C-terminal" evidence="9">
    <location>
        <begin position="330"/>
        <end position="412"/>
    </location>
</feature>
<reference evidence="10 11" key="1">
    <citation type="submission" date="2018-09" db="EMBL/GenBank/DDBJ databases">
        <title>Draft genome sequence of Rhodopseudomonas palustris 2.1.18.</title>
        <authorList>
            <person name="Robertson S.L."/>
            <person name="Meyer T.E."/>
            <person name="Kyndt J.A."/>
        </authorList>
    </citation>
    <scope>NUCLEOTIDE SEQUENCE [LARGE SCALE GENOMIC DNA]</scope>
    <source>
        <strain evidence="10 11">2.1.18</strain>
    </source>
</reference>
<feature type="transmembrane region" description="Helical" evidence="7">
    <location>
        <begin position="102"/>
        <end position="121"/>
    </location>
</feature>
<feature type="transmembrane region" description="Helical" evidence="7">
    <location>
        <begin position="128"/>
        <end position="151"/>
    </location>
</feature>
<name>A0A418VIW5_RHOPL</name>
<evidence type="ECO:0000256" key="2">
    <source>
        <dbReference type="ARBA" id="ARBA00008017"/>
    </source>
</evidence>
<dbReference type="Pfam" id="PF00924">
    <property type="entry name" value="MS_channel_2nd"/>
    <property type="match status" value="1"/>
</dbReference>
<comment type="caution">
    <text evidence="10">The sequence shown here is derived from an EMBL/GenBank/DDBJ whole genome shotgun (WGS) entry which is preliminary data.</text>
</comment>
<evidence type="ECO:0000256" key="7">
    <source>
        <dbReference type="SAM" id="Phobius"/>
    </source>
</evidence>
<evidence type="ECO:0000313" key="11">
    <source>
        <dbReference type="Proteomes" id="UP000285523"/>
    </source>
</evidence>
<protein>
    <submittedName>
        <fullName evidence="10">Mechanosensitive ion channel protein MscS</fullName>
    </submittedName>
</protein>
<dbReference type="InterPro" id="IPR052702">
    <property type="entry name" value="MscS-like_channel"/>
</dbReference>
<evidence type="ECO:0000313" key="10">
    <source>
        <dbReference type="EMBL" id="RJF76072.1"/>
    </source>
</evidence>
<dbReference type="InterPro" id="IPR011014">
    <property type="entry name" value="MscS_channel_TM-2"/>
</dbReference>
<dbReference type="InterPro" id="IPR010920">
    <property type="entry name" value="LSM_dom_sf"/>
</dbReference>
<dbReference type="Proteomes" id="UP000285523">
    <property type="component" value="Unassembled WGS sequence"/>
</dbReference>
<keyword evidence="5 7" id="KW-1133">Transmembrane helix</keyword>
<sequence>MIDLTQAYEALLAAASSIGAEVTSPWFYTQLGIILAALGVGLGGGALIKARVDMTRLTMGWPAPLRMFLRVVVDSAWTAIFAAVVTAIRLIMLEATWPSRSYLIGVSAKLALAWLVIRLVTSILRNAFLIRVVSVSAWCVAALSIIGQLFPVLDALDSVAIVVGDLRLSPLLVLKLTVLLAVALWLANIGSNLFEGRIKQTADLTPSVQVLLIKLMRIGLMVAAIALVMSAVGINLQALAVFSGAVGVGIGFGLQKIFGNFISGVILLADKSVKPGDLVTIGENSGRISAMNTRYISVAAGDGREFLIPNEDLITQKVTNWTYTDKNTLVKVAFATNYDADPRLVCRLAVEVATGVERASKAKPPGCILTEFTDTGMKFALTFWIAEPDGMDGVKSEAMLGLWDAFKREGIRVPYPVRELRVRGGALPVETVVEVPQ</sequence>
<keyword evidence="3" id="KW-1003">Cell membrane</keyword>
<dbReference type="InterPro" id="IPR011066">
    <property type="entry name" value="MscS_channel_C_sf"/>
</dbReference>
<dbReference type="Gene3D" id="2.30.30.60">
    <property type="match status" value="1"/>
</dbReference>
<dbReference type="InterPro" id="IPR006685">
    <property type="entry name" value="MscS_channel_2nd"/>
</dbReference>
<dbReference type="InterPro" id="IPR049278">
    <property type="entry name" value="MS_channel_C"/>
</dbReference>
<dbReference type="OrthoDB" id="9799209at2"/>
<evidence type="ECO:0000256" key="1">
    <source>
        <dbReference type="ARBA" id="ARBA00004651"/>
    </source>
</evidence>
<dbReference type="PANTHER" id="PTHR30347">
    <property type="entry name" value="POTASSIUM CHANNEL RELATED"/>
    <property type="match status" value="1"/>
</dbReference>
<feature type="transmembrane region" description="Helical" evidence="7">
    <location>
        <begin position="215"/>
        <end position="234"/>
    </location>
</feature>
<accession>A0A418VIW5</accession>
<comment type="similarity">
    <text evidence="2">Belongs to the MscS (TC 1.A.23) family.</text>
</comment>
<evidence type="ECO:0000259" key="9">
    <source>
        <dbReference type="Pfam" id="PF21082"/>
    </source>
</evidence>
<dbReference type="Gene3D" id="3.30.70.100">
    <property type="match status" value="1"/>
</dbReference>
<dbReference type="GO" id="GO:0005886">
    <property type="term" value="C:plasma membrane"/>
    <property type="evidence" value="ECO:0007669"/>
    <property type="project" value="UniProtKB-SubCell"/>
</dbReference>
<evidence type="ECO:0000256" key="3">
    <source>
        <dbReference type="ARBA" id="ARBA00022475"/>
    </source>
</evidence>
<dbReference type="GO" id="GO:0008381">
    <property type="term" value="F:mechanosensitive monoatomic ion channel activity"/>
    <property type="evidence" value="ECO:0007669"/>
    <property type="project" value="UniProtKB-ARBA"/>
</dbReference>
<dbReference type="RefSeq" id="WP_119855996.1">
    <property type="nucleotide sequence ID" value="NZ_QYYD01000006.1"/>
</dbReference>
<dbReference type="InterPro" id="IPR023408">
    <property type="entry name" value="MscS_beta-dom_sf"/>
</dbReference>
<evidence type="ECO:0000256" key="4">
    <source>
        <dbReference type="ARBA" id="ARBA00022692"/>
    </source>
</evidence>
<dbReference type="EMBL" id="QYYD01000006">
    <property type="protein sequence ID" value="RJF76072.1"/>
    <property type="molecule type" value="Genomic_DNA"/>
</dbReference>
<evidence type="ECO:0000259" key="8">
    <source>
        <dbReference type="Pfam" id="PF00924"/>
    </source>
</evidence>
<dbReference type="SUPFAM" id="SSF82861">
    <property type="entry name" value="Mechanosensitive channel protein MscS (YggB), transmembrane region"/>
    <property type="match status" value="1"/>
</dbReference>
<feature type="transmembrane region" description="Helical" evidence="7">
    <location>
        <begin position="68"/>
        <end position="90"/>
    </location>
</feature>
<proteinExistence type="inferred from homology"/>
<keyword evidence="4 7" id="KW-0812">Transmembrane</keyword>
<evidence type="ECO:0000256" key="6">
    <source>
        <dbReference type="ARBA" id="ARBA00023136"/>
    </source>
</evidence>
<dbReference type="Gene3D" id="1.10.287.1260">
    <property type="match status" value="1"/>
</dbReference>
<feature type="transmembrane region" description="Helical" evidence="7">
    <location>
        <begin position="26"/>
        <end position="48"/>
    </location>
</feature>
<keyword evidence="6 7" id="KW-0472">Membrane</keyword>
<dbReference type="SUPFAM" id="SSF82689">
    <property type="entry name" value="Mechanosensitive channel protein MscS (YggB), C-terminal domain"/>
    <property type="match status" value="1"/>
</dbReference>
<dbReference type="SUPFAM" id="SSF50182">
    <property type="entry name" value="Sm-like ribonucleoproteins"/>
    <property type="match status" value="1"/>
</dbReference>
<feature type="transmembrane region" description="Helical" evidence="7">
    <location>
        <begin position="240"/>
        <end position="268"/>
    </location>
</feature>
<dbReference type="Pfam" id="PF21082">
    <property type="entry name" value="MS_channel_3rd"/>
    <property type="match status" value="1"/>
</dbReference>
<dbReference type="PANTHER" id="PTHR30347:SF1">
    <property type="entry name" value="MECHANOSENSITIVE CHANNEL MSCK"/>
    <property type="match status" value="1"/>
</dbReference>
<comment type="subcellular location">
    <subcellularLocation>
        <location evidence="1">Cell membrane</location>
        <topology evidence="1">Multi-pass membrane protein</topology>
    </subcellularLocation>
</comment>
<feature type="transmembrane region" description="Helical" evidence="7">
    <location>
        <begin position="171"/>
        <end position="194"/>
    </location>
</feature>
<evidence type="ECO:0000256" key="5">
    <source>
        <dbReference type="ARBA" id="ARBA00022989"/>
    </source>
</evidence>
<feature type="domain" description="Mechanosensitive ion channel MscS" evidence="8">
    <location>
        <begin position="257"/>
        <end position="322"/>
    </location>
</feature>
<gene>
    <name evidence="10" type="ORF">D4Q52_07900</name>
</gene>
<organism evidence="10 11">
    <name type="scientific">Rhodopseudomonas palustris</name>
    <dbReference type="NCBI Taxonomy" id="1076"/>
    <lineage>
        <taxon>Bacteria</taxon>
        <taxon>Pseudomonadati</taxon>
        <taxon>Pseudomonadota</taxon>
        <taxon>Alphaproteobacteria</taxon>
        <taxon>Hyphomicrobiales</taxon>
        <taxon>Nitrobacteraceae</taxon>
        <taxon>Rhodopseudomonas</taxon>
    </lineage>
</organism>